<evidence type="ECO:0000256" key="1">
    <source>
        <dbReference type="ARBA" id="ARBA00004141"/>
    </source>
</evidence>
<proteinExistence type="predicted"/>
<feature type="transmembrane region" description="Helical" evidence="5">
    <location>
        <begin position="6"/>
        <end position="23"/>
    </location>
</feature>
<dbReference type="PANTHER" id="PTHR10283:SF82">
    <property type="entry name" value="SOLUTE CARRIER FAMILY 13 MEMBER 2"/>
    <property type="match status" value="1"/>
</dbReference>
<accession>X0W7C7</accession>
<feature type="transmembrane region" description="Helical" evidence="5">
    <location>
        <begin position="35"/>
        <end position="54"/>
    </location>
</feature>
<evidence type="ECO:0000256" key="3">
    <source>
        <dbReference type="ARBA" id="ARBA00022989"/>
    </source>
</evidence>
<feature type="transmembrane region" description="Helical" evidence="5">
    <location>
        <begin position="117"/>
        <end position="137"/>
    </location>
</feature>
<gene>
    <name evidence="6" type="ORF">S01H1_55614</name>
</gene>
<feature type="transmembrane region" description="Helical" evidence="5">
    <location>
        <begin position="92"/>
        <end position="111"/>
    </location>
</feature>
<dbReference type="AlphaFoldDB" id="X0W7C7"/>
<evidence type="ECO:0000256" key="2">
    <source>
        <dbReference type="ARBA" id="ARBA00022692"/>
    </source>
</evidence>
<feature type="transmembrane region" description="Helical" evidence="5">
    <location>
        <begin position="182"/>
        <end position="204"/>
    </location>
</feature>
<dbReference type="GO" id="GO:0005886">
    <property type="term" value="C:plasma membrane"/>
    <property type="evidence" value="ECO:0007669"/>
    <property type="project" value="TreeGrafter"/>
</dbReference>
<feature type="transmembrane region" description="Helical" evidence="5">
    <location>
        <begin position="60"/>
        <end position="80"/>
    </location>
</feature>
<name>X0W7C7_9ZZZZ</name>
<feature type="non-terminal residue" evidence="6">
    <location>
        <position position="1"/>
    </location>
</feature>
<keyword evidence="3 5" id="KW-1133">Transmembrane helix</keyword>
<evidence type="ECO:0000313" key="6">
    <source>
        <dbReference type="EMBL" id="GAG26460.1"/>
    </source>
</evidence>
<evidence type="ECO:0008006" key="7">
    <source>
        <dbReference type="Google" id="ProtNLM"/>
    </source>
</evidence>
<keyword evidence="2 5" id="KW-0812">Transmembrane</keyword>
<evidence type="ECO:0000256" key="4">
    <source>
        <dbReference type="ARBA" id="ARBA00023136"/>
    </source>
</evidence>
<comment type="caution">
    <text evidence="6">The sequence shown here is derived from an EMBL/GenBank/DDBJ whole genome shotgun (WGS) entry which is preliminary data.</text>
</comment>
<protein>
    <recommendedName>
        <fullName evidence="7">Citrate transporter-like domain-containing protein</fullName>
    </recommendedName>
</protein>
<dbReference type="PANTHER" id="PTHR10283">
    <property type="entry name" value="SOLUTE CARRIER FAMILY 13 MEMBER"/>
    <property type="match status" value="1"/>
</dbReference>
<evidence type="ECO:0000256" key="5">
    <source>
        <dbReference type="SAM" id="Phobius"/>
    </source>
</evidence>
<reference evidence="6" key="1">
    <citation type="journal article" date="2014" name="Front. Microbiol.">
        <title>High frequency of phylogenetically diverse reductive dehalogenase-homologous genes in deep subseafloor sedimentary metagenomes.</title>
        <authorList>
            <person name="Kawai M."/>
            <person name="Futagami T."/>
            <person name="Toyoda A."/>
            <person name="Takaki Y."/>
            <person name="Nishi S."/>
            <person name="Hori S."/>
            <person name="Arai W."/>
            <person name="Tsubouchi T."/>
            <person name="Morono Y."/>
            <person name="Uchiyama I."/>
            <person name="Ito T."/>
            <person name="Fujiyama A."/>
            <person name="Inagaki F."/>
            <person name="Takami H."/>
        </authorList>
    </citation>
    <scope>NUCLEOTIDE SEQUENCE</scope>
    <source>
        <strain evidence="6">Expedition CK06-06</strain>
    </source>
</reference>
<dbReference type="GO" id="GO:1905039">
    <property type="term" value="P:carboxylic acid transmembrane transport"/>
    <property type="evidence" value="ECO:0007669"/>
    <property type="project" value="UniProtKB-ARBA"/>
</dbReference>
<organism evidence="6">
    <name type="scientific">marine sediment metagenome</name>
    <dbReference type="NCBI Taxonomy" id="412755"/>
    <lineage>
        <taxon>unclassified sequences</taxon>
        <taxon>metagenomes</taxon>
        <taxon>ecological metagenomes</taxon>
    </lineage>
</organism>
<sequence length="207" mass="22286">SKERNVLIIFGITIFLWLTNPLIEQYFNLSIPIQAIAIFAAVLMFLPYIEILTWEDAQKIVNWGAIVLIAGGLSLGDVLLKTGGVNWVAHTFFSNIGILGLSFRFLAIVAIVQVLKIFFSSNTATGLVILPIMILLAQGSGLDVWLVAGPAALAISLAFILVPSSPTNVIPYSAGYFSMKDFAMAGIGITIGGTIMISLTFLLFGKF</sequence>
<keyword evidence="4 5" id="KW-0472">Membrane</keyword>
<dbReference type="Pfam" id="PF00939">
    <property type="entry name" value="Na_sulph_symp"/>
    <property type="match status" value="1"/>
</dbReference>
<dbReference type="EMBL" id="BARS01036161">
    <property type="protein sequence ID" value="GAG26460.1"/>
    <property type="molecule type" value="Genomic_DNA"/>
</dbReference>
<dbReference type="GO" id="GO:0008514">
    <property type="term" value="F:organic anion transmembrane transporter activity"/>
    <property type="evidence" value="ECO:0007669"/>
    <property type="project" value="UniProtKB-ARBA"/>
</dbReference>
<feature type="transmembrane region" description="Helical" evidence="5">
    <location>
        <begin position="144"/>
        <end position="162"/>
    </location>
</feature>
<comment type="subcellular location">
    <subcellularLocation>
        <location evidence="1">Membrane</location>
        <topology evidence="1">Multi-pass membrane protein</topology>
    </subcellularLocation>
</comment>
<dbReference type="InterPro" id="IPR001898">
    <property type="entry name" value="SLC13A/DASS"/>
</dbReference>